<dbReference type="Proteomes" id="UP000014900">
    <property type="component" value="Chromosome"/>
</dbReference>
<proteinExistence type="predicted"/>
<accession>S4YRE2</accession>
<protein>
    <submittedName>
        <fullName evidence="1">Uncharacterized protein</fullName>
    </submittedName>
</protein>
<dbReference type="RefSeq" id="WP_020439880.1">
    <property type="nucleotide sequence ID" value="NC_021659.1"/>
</dbReference>
<sequence length="227" mass="24641">MAGQLDDAAKQILGTLLADFNDRGLTVKELKEGYDGPKLEALATAVCATEDINKVDFEVAFSDLENAKLVDTGPYESTSSVSSNLVFIGGFSKREYAYLTEDGYKAARKVPNRPQKVQKVINNLHISGGNFSNLQLAAGEHVQQSMNVSNGPDSDVVLKLISILESQGKQVSSEERTTIETAVKEASQGNAGTAKSYLMKACGTMWEQSQQVMWPIIGELVKRSMDL</sequence>
<dbReference type="AlphaFoldDB" id="S4YRE2"/>
<evidence type="ECO:0000313" key="1">
    <source>
        <dbReference type="EMBL" id="AGP47394.1"/>
    </source>
</evidence>
<gene>
    <name evidence="1" type="ORF">M621_23065</name>
</gene>
<organism evidence="1 2">
    <name type="scientific">Serratia plymuthica S13</name>
    <dbReference type="NCBI Taxonomy" id="1348660"/>
    <lineage>
        <taxon>Bacteria</taxon>
        <taxon>Pseudomonadati</taxon>
        <taxon>Pseudomonadota</taxon>
        <taxon>Gammaproteobacteria</taxon>
        <taxon>Enterobacterales</taxon>
        <taxon>Yersiniaceae</taxon>
        <taxon>Serratia</taxon>
    </lineage>
</organism>
<dbReference type="HOGENOM" id="CLU_1213302_0_0_6"/>
<name>S4YRE2_SERPL</name>
<dbReference type="KEGG" id="sry:M621_23065"/>
<dbReference type="EMBL" id="CP006566">
    <property type="protein sequence ID" value="AGP47394.1"/>
    <property type="molecule type" value="Genomic_DNA"/>
</dbReference>
<reference evidence="1 2" key="1">
    <citation type="journal article" date="2013" name="Genome Announc.">
        <title>Genome Sequence of Serratia plymuthica Strain S13, an Endophyte with Germination- and Plant-Growth-Promoting Activity from the Flower of Styrian Oil Pumpkin.</title>
        <authorList>
            <person name="Muller H."/>
            <person name="Furnkranz M."/>
            <person name="Grube M."/>
            <person name="Berg G."/>
        </authorList>
    </citation>
    <scope>NUCLEOTIDE SEQUENCE [LARGE SCALE GENOMIC DNA]</scope>
    <source>
        <strain evidence="1">S13</strain>
    </source>
</reference>
<evidence type="ECO:0000313" key="2">
    <source>
        <dbReference type="Proteomes" id="UP000014900"/>
    </source>
</evidence>